<dbReference type="InterPro" id="IPR000504">
    <property type="entry name" value="RRM_dom"/>
</dbReference>
<keyword evidence="7 12" id="KW-0687">Ribonucleoprotein</keyword>
<keyword evidence="4" id="KW-0507">mRNA processing</keyword>
<dbReference type="GeneID" id="105173997"/>
<reference evidence="12" key="1">
    <citation type="submission" date="2025-08" db="UniProtKB">
        <authorList>
            <consortium name="RefSeq"/>
        </authorList>
    </citation>
    <scope>IDENTIFICATION</scope>
</reference>
<comment type="subcellular location">
    <subcellularLocation>
        <location evidence="1">Plastid</location>
        <location evidence="1">Chloroplast</location>
    </subcellularLocation>
</comment>
<dbReference type="Gramene" id="SIN_1013090.t">
    <property type="protein sequence ID" value="SIN_1013090.t"/>
    <property type="gene ID" value="SIN_1013090"/>
</dbReference>
<evidence type="ECO:0000256" key="9">
    <source>
        <dbReference type="SAM" id="MobiDB-lite"/>
    </source>
</evidence>
<evidence type="ECO:0000256" key="7">
    <source>
        <dbReference type="ARBA" id="ARBA00023274"/>
    </source>
</evidence>
<keyword evidence="11" id="KW-1185">Reference proteome</keyword>
<dbReference type="InterPro" id="IPR050502">
    <property type="entry name" value="Euk_RNA-bind_prot"/>
</dbReference>
<dbReference type="OrthoDB" id="439808at2759"/>
<evidence type="ECO:0000313" key="12">
    <source>
        <dbReference type="RefSeq" id="XP_011094245.1"/>
    </source>
</evidence>
<dbReference type="InParanoid" id="A0A6I9U237"/>
<feature type="domain" description="RRM" evidence="10">
    <location>
        <begin position="110"/>
        <end position="188"/>
    </location>
</feature>
<dbReference type="GO" id="GO:1901259">
    <property type="term" value="P:chloroplast rRNA processing"/>
    <property type="evidence" value="ECO:0007669"/>
    <property type="project" value="TreeGrafter"/>
</dbReference>
<dbReference type="FunFam" id="3.30.70.330:FF:000698">
    <property type="entry name" value="33 kDa ribonucleoprotein, chloroplastic"/>
    <property type="match status" value="1"/>
</dbReference>
<proteinExistence type="predicted"/>
<evidence type="ECO:0000256" key="6">
    <source>
        <dbReference type="ARBA" id="ARBA00022884"/>
    </source>
</evidence>
<dbReference type="PROSITE" id="PS50102">
    <property type="entry name" value="RRM"/>
    <property type="match status" value="2"/>
</dbReference>
<dbReference type="PANTHER" id="PTHR48025">
    <property type="entry name" value="OS02G0815200 PROTEIN"/>
    <property type="match status" value="1"/>
</dbReference>
<evidence type="ECO:0000256" key="2">
    <source>
        <dbReference type="ARBA" id="ARBA00022528"/>
    </source>
</evidence>
<gene>
    <name evidence="12" type="primary">LOC105173997</name>
</gene>
<evidence type="ECO:0000256" key="1">
    <source>
        <dbReference type="ARBA" id="ARBA00004229"/>
    </source>
</evidence>
<dbReference type="InterPro" id="IPR012677">
    <property type="entry name" value="Nucleotide-bd_a/b_plait_sf"/>
</dbReference>
<evidence type="ECO:0000313" key="11">
    <source>
        <dbReference type="Proteomes" id="UP000504604"/>
    </source>
</evidence>
<dbReference type="KEGG" id="sind:105173997"/>
<feature type="region of interest" description="Disordered" evidence="9">
    <location>
        <begin position="290"/>
        <end position="320"/>
    </location>
</feature>
<dbReference type="CDD" id="cd21608">
    <property type="entry name" value="RRM2_NsCP33_like"/>
    <property type="match status" value="1"/>
</dbReference>
<dbReference type="Proteomes" id="UP000504604">
    <property type="component" value="Linkage group LG11"/>
</dbReference>
<dbReference type="GO" id="GO:0006397">
    <property type="term" value="P:mRNA processing"/>
    <property type="evidence" value="ECO:0007669"/>
    <property type="project" value="UniProtKB-KW"/>
</dbReference>
<dbReference type="GO" id="GO:0009535">
    <property type="term" value="C:chloroplast thylakoid membrane"/>
    <property type="evidence" value="ECO:0007669"/>
    <property type="project" value="TreeGrafter"/>
</dbReference>
<dbReference type="Pfam" id="PF00076">
    <property type="entry name" value="RRM_1"/>
    <property type="match status" value="2"/>
</dbReference>
<evidence type="ECO:0000256" key="5">
    <source>
        <dbReference type="ARBA" id="ARBA00022737"/>
    </source>
</evidence>
<feature type="domain" description="RRM" evidence="10">
    <location>
        <begin position="213"/>
        <end position="291"/>
    </location>
</feature>
<dbReference type="AlphaFoldDB" id="A0A6I9U237"/>
<dbReference type="InterPro" id="IPR048289">
    <property type="entry name" value="RRM2_NsCP33-like"/>
</dbReference>
<dbReference type="GO" id="GO:0003729">
    <property type="term" value="F:mRNA binding"/>
    <property type="evidence" value="ECO:0007669"/>
    <property type="project" value="TreeGrafter"/>
</dbReference>
<dbReference type="InterPro" id="IPR035979">
    <property type="entry name" value="RBD_domain_sf"/>
</dbReference>
<accession>A0A6I9U237</accession>
<dbReference type="CDD" id="cd21609">
    <property type="entry name" value="RRM1_PSRP2_like"/>
    <property type="match status" value="1"/>
</dbReference>
<dbReference type="PANTHER" id="PTHR48025:SF11">
    <property type="entry name" value="RNA-BINDING PROTEIN CP33, CHLOROPLASTIC"/>
    <property type="match status" value="1"/>
</dbReference>
<keyword evidence="2" id="KW-0150">Chloroplast</keyword>
<dbReference type="SMART" id="SM00360">
    <property type="entry name" value="RRM"/>
    <property type="match status" value="2"/>
</dbReference>
<dbReference type="Gene3D" id="3.30.70.330">
    <property type="match status" value="2"/>
</dbReference>
<keyword evidence="3" id="KW-0934">Plastid</keyword>
<organism evidence="11 12">
    <name type="scientific">Sesamum indicum</name>
    <name type="common">Oriental sesame</name>
    <name type="synonym">Sesamum orientale</name>
    <dbReference type="NCBI Taxonomy" id="4182"/>
    <lineage>
        <taxon>Eukaryota</taxon>
        <taxon>Viridiplantae</taxon>
        <taxon>Streptophyta</taxon>
        <taxon>Embryophyta</taxon>
        <taxon>Tracheophyta</taxon>
        <taxon>Spermatophyta</taxon>
        <taxon>Magnoliopsida</taxon>
        <taxon>eudicotyledons</taxon>
        <taxon>Gunneridae</taxon>
        <taxon>Pentapetalae</taxon>
        <taxon>asterids</taxon>
        <taxon>lamiids</taxon>
        <taxon>Lamiales</taxon>
        <taxon>Pedaliaceae</taxon>
        <taxon>Sesamum</taxon>
    </lineage>
</organism>
<evidence type="ECO:0000256" key="4">
    <source>
        <dbReference type="ARBA" id="ARBA00022664"/>
    </source>
</evidence>
<keyword evidence="5" id="KW-0677">Repeat</keyword>
<evidence type="ECO:0000259" key="10">
    <source>
        <dbReference type="PROSITE" id="PS50102"/>
    </source>
</evidence>
<name>A0A6I9U237_SESIN</name>
<dbReference type="GO" id="GO:1990904">
    <property type="term" value="C:ribonucleoprotein complex"/>
    <property type="evidence" value="ECO:0007669"/>
    <property type="project" value="UniProtKB-KW"/>
</dbReference>
<dbReference type="FunCoup" id="A0A6I9U237">
    <property type="interactions" value="1866"/>
</dbReference>
<keyword evidence="6 8" id="KW-0694">RNA-binding</keyword>
<dbReference type="SUPFAM" id="SSF54928">
    <property type="entry name" value="RNA-binding domain, RBD"/>
    <property type="match status" value="2"/>
</dbReference>
<dbReference type="RefSeq" id="XP_011094245.1">
    <property type="nucleotide sequence ID" value="XM_011095943.2"/>
</dbReference>
<protein>
    <submittedName>
        <fullName evidence="12">33 kDa ribonucleoprotein, chloroplastic</fullName>
    </submittedName>
</protein>
<sequence length="320" mass="34583">MSASSLSVAAAAIGTSSHYLSSTTINDHLSLHFFPCKANPVKSLSKIRTCLSYSPFSFHSRSSIYCVSSAFDSVELNQEEVEEELESSIQETVTEAEEEENGVSPSAEAGRLYVGNLPFSMTSSQLSEIFAEAGRVASVEIVYDRVTDRSRGFAFVTMGSVEEAKEAIRLFDGAQIGGRTAKVNFPEVPRGGEREVMTPKIRSSSQGFVDSPHKIYAGNLSWGLTSQALREAFAEQPGFLSAKVIYDRDSGRSRGFGFITFTSAEEVQSALNAMNGVEVEGRPLRLNLAEQRAPASPPPAVENTSETDVENSEMLSSVST</sequence>
<evidence type="ECO:0000256" key="8">
    <source>
        <dbReference type="PROSITE-ProRule" id="PRU00176"/>
    </source>
</evidence>
<evidence type="ECO:0000256" key="3">
    <source>
        <dbReference type="ARBA" id="ARBA00022640"/>
    </source>
</evidence>